<evidence type="ECO:0000256" key="4">
    <source>
        <dbReference type="ARBA" id="ARBA00022691"/>
    </source>
</evidence>
<dbReference type="PROSITE" id="PS00093">
    <property type="entry name" value="N4_MTASE"/>
    <property type="match status" value="1"/>
</dbReference>
<feature type="domain" description="DNA methylase N-4/N-6" evidence="10">
    <location>
        <begin position="67"/>
        <end position="137"/>
    </location>
</feature>
<dbReference type="InterPro" id="IPR029063">
    <property type="entry name" value="SAM-dependent_MTases_sf"/>
</dbReference>
<dbReference type="RefSeq" id="WP_343922088.1">
    <property type="nucleotide sequence ID" value="NZ_BAAAIR010000006.1"/>
</dbReference>
<gene>
    <name evidence="11" type="ORF">ACFPK8_08770</name>
</gene>
<comment type="similarity">
    <text evidence="1">Belongs to the N(4)/N(6)-methyltransferase family. N(4) subfamily.</text>
</comment>
<sequence>MTAAPSRARVDYPCVRCNNETDAFVGTERLKAGLCRDCYGKKPDLRPRELNDLSGKEWAQSSRSIQEYPDTRSPKQREHGAAFPMSLAKQQISVYTKKGQTVLDPFVGVGTTLDACADIGRRGIGIELNDHYADLAEADLTSSDQVLIRGDAMKLDSYVANESVDMVLTSPPYGDLLKNVKGAFAHKWREHSTIAPLANPEPYSDSEDDLGNMKYDKFLDAIEVVLRKTHAALKPGGYAVWVVKDFRAMKAKIPFVPFHMHVMERAEAAGFRLWDIQIYDQTRFRPLVCLGYPSSNYYLNIGHSYNLVIRK</sequence>
<name>A0ABW0FF31_9MICO</name>
<dbReference type="InterPro" id="IPR001091">
    <property type="entry name" value="RM_Methyltransferase"/>
</dbReference>
<evidence type="ECO:0000313" key="11">
    <source>
        <dbReference type="EMBL" id="MFC5297603.1"/>
    </source>
</evidence>
<dbReference type="PRINTS" id="PR00508">
    <property type="entry name" value="S21N4MTFRASE"/>
</dbReference>
<dbReference type="Pfam" id="PF01555">
    <property type="entry name" value="N6_N4_Mtase"/>
    <property type="match status" value="2"/>
</dbReference>
<dbReference type="SUPFAM" id="SSF53335">
    <property type="entry name" value="S-adenosyl-L-methionine-dependent methyltransferases"/>
    <property type="match status" value="1"/>
</dbReference>
<keyword evidence="4" id="KW-0949">S-adenosyl-L-methionine</keyword>
<evidence type="ECO:0000256" key="8">
    <source>
        <dbReference type="RuleBase" id="RU362026"/>
    </source>
</evidence>
<dbReference type="GO" id="GO:0032259">
    <property type="term" value="P:methylation"/>
    <property type="evidence" value="ECO:0007669"/>
    <property type="project" value="UniProtKB-KW"/>
</dbReference>
<dbReference type="CDD" id="cd02440">
    <property type="entry name" value="AdoMet_MTases"/>
    <property type="match status" value="1"/>
</dbReference>
<accession>A0ABW0FF31</accession>
<dbReference type="InterPro" id="IPR017985">
    <property type="entry name" value="MeTrfase_CN4_CS"/>
</dbReference>
<evidence type="ECO:0000256" key="2">
    <source>
        <dbReference type="ARBA" id="ARBA00022603"/>
    </source>
</evidence>
<keyword evidence="2 11" id="KW-0489">Methyltransferase</keyword>
<dbReference type="Gene3D" id="3.40.50.150">
    <property type="entry name" value="Vaccinia Virus protein VP39"/>
    <property type="match status" value="2"/>
</dbReference>
<evidence type="ECO:0000256" key="6">
    <source>
        <dbReference type="ARBA" id="ARBA00023125"/>
    </source>
</evidence>
<dbReference type="Proteomes" id="UP001595937">
    <property type="component" value="Unassembled WGS sequence"/>
</dbReference>
<dbReference type="InterPro" id="IPR002941">
    <property type="entry name" value="DNA_methylase_N4/N6"/>
</dbReference>
<keyword evidence="6" id="KW-0238">DNA-binding</keyword>
<dbReference type="EC" id="2.1.1.-" evidence="8"/>
<evidence type="ECO:0000256" key="9">
    <source>
        <dbReference type="SAM" id="MobiDB-lite"/>
    </source>
</evidence>
<dbReference type="GO" id="GO:0008168">
    <property type="term" value="F:methyltransferase activity"/>
    <property type="evidence" value="ECO:0007669"/>
    <property type="project" value="UniProtKB-KW"/>
</dbReference>
<evidence type="ECO:0000256" key="3">
    <source>
        <dbReference type="ARBA" id="ARBA00022679"/>
    </source>
</evidence>
<dbReference type="PANTHER" id="PTHR13370:SF3">
    <property type="entry name" value="TRNA (GUANINE(10)-N2)-METHYLTRANSFERASE HOMOLOG"/>
    <property type="match status" value="1"/>
</dbReference>
<evidence type="ECO:0000313" key="12">
    <source>
        <dbReference type="Proteomes" id="UP001595937"/>
    </source>
</evidence>
<keyword evidence="3" id="KW-0808">Transferase</keyword>
<evidence type="ECO:0000256" key="1">
    <source>
        <dbReference type="ARBA" id="ARBA00010203"/>
    </source>
</evidence>
<organism evidence="11 12">
    <name type="scientific">Brachybacterium tyrofermentans</name>
    <dbReference type="NCBI Taxonomy" id="47848"/>
    <lineage>
        <taxon>Bacteria</taxon>
        <taxon>Bacillati</taxon>
        <taxon>Actinomycetota</taxon>
        <taxon>Actinomycetes</taxon>
        <taxon>Micrococcales</taxon>
        <taxon>Dermabacteraceae</taxon>
        <taxon>Brachybacterium</taxon>
    </lineage>
</organism>
<protein>
    <recommendedName>
        <fullName evidence="8">Methyltransferase</fullName>
        <ecNumber evidence="8">2.1.1.-</ecNumber>
    </recommendedName>
</protein>
<feature type="compositionally biased region" description="Basic and acidic residues" evidence="9">
    <location>
        <begin position="69"/>
        <end position="79"/>
    </location>
</feature>
<comment type="catalytic activity">
    <reaction evidence="7">
        <text>a 2'-deoxycytidine in DNA + S-adenosyl-L-methionine = an N(4)-methyl-2'-deoxycytidine in DNA + S-adenosyl-L-homocysteine + H(+)</text>
        <dbReference type="Rhea" id="RHEA:16857"/>
        <dbReference type="Rhea" id="RHEA-COMP:11369"/>
        <dbReference type="Rhea" id="RHEA-COMP:13674"/>
        <dbReference type="ChEBI" id="CHEBI:15378"/>
        <dbReference type="ChEBI" id="CHEBI:57856"/>
        <dbReference type="ChEBI" id="CHEBI:59789"/>
        <dbReference type="ChEBI" id="CHEBI:85452"/>
        <dbReference type="ChEBI" id="CHEBI:137933"/>
        <dbReference type="EC" id="2.1.1.113"/>
    </reaction>
</comment>
<proteinExistence type="inferred from homology"/>
<evidence type="ECO:0000256" key="7">
    <source>
        <dbReference type="ARBA" id="ARBA00049120"/>
    </source>
</evidence>
<feature type="region of interest" description="Disordered" evidence="9">
    <location>
        <begin position="49"/>
        <end position="79"/>
    </location>
</feature>
<keyword evidence="12" id="KW-1185">Reference proteome</keyword>
<evidence type="ECO:0000259" key="10">
    <source>
        <dbReference type="Pfam" id="PF01555"/>
    </source>
</evidence>
<dbReference type="GeneID" id="303295872"/>
<reference evidence="12" key="1">
    <citation type="journal article" date="2019" name="Int. J. Syst. Evol. Microbiol.">
        <title>The Global Catalogue of Microorganisms (GCM) 10K type strain sequencing project: providing services to taxonomists for standard genome sequencing and annotation.</title>
        <authorList>
            <consortium name="The Broad Institute Genomics Platform"/>
            <consortium name="The Broad Institute Genome Sequencing Center for Infectious Disease"/>
            <person name="Wu L."/>
            <person name="Ma J."/>
        </authorList>
    </citation>
    <scope>NUCLEOTIDE SEQUENCE [LARGE SCALE GENOMIC DNA]</scope>
    <source>
        <strain evidence="12">CGMCC 1.16455</strain>
    </source>
</reference>
<dbReference type="PANTHER" id="PTHR13370">
    <property type="entry name" value="RNA METHYLASE-RELATED"/>
    <property type="match status" value="1"/>
</dbReference>
<feature type="domain" description="DNA methylase N-4/N-6" evidence="10">
    <location>
        <begin position="164"/>
        <end position="311"/>
    </location>
</feature>
<keyword evidence="5" id="KW-0680">Restriction system</keyword>
<dbReference type="EMBL" id="JBHSLN010000022">
    <property type="protein sequence ID" value="MFC5297603.1"/>
    <property type="molecule type" value="Genomic_DNA"/>
</dbReference>
<evidence type="ECO:0000256" key="5">
    <source>
        <dbReference type="ARBA" id="ARBA00022747"/>
    </source>
</evidence>
<comment type="caution">
    <text evidence="11">The sequence shown here is derived from an EMBL/GenBank/DDBJ whole genome shotgun (WGS) entry which is preliminary data.</text>
</comment>